<evidence type="ECO:0000313" key="3">
    <source>
        <dbReference type="Proteomes" id="UP000187455"/>
    </source>
</evidence>
<protein>
    <submittedName>
        <fullName evidence="2">Uncharacterized protein</fullName>
    </submittedName>
</protein>
<name>A0A1R0H7N3_9FUNG</name>
<comment type="caution">
    <text evidence="2">The sequence shown here is derived from an EMBL/GenBank/DDBJ whole genome shotgun (WGS) entry which is preliminary data.</text>
</comment>
<dbReference type="EMBL" id="LSSL01000198">
    <property type="protein sequence ID" value="OLY85190.1"/>
    <property type="molecule type" value="Genomic_DNA"/>
</dbReference>
<accession>A0A1R0H7N3</accession>
<sequence>MQFQDQPENDNSKIQNNDVQKNSEAENFSSSIMENLKKDSNRSKVLRSIEIKTANIKKIAEKIKKSIQKNFLNSNHISNRARIGNASRFHSKSLNNATLNHFSKLYPLPTDPNCDLSEPESVEYPSYNELEDISLSLIQSLNIIMMPMKISDFLHKLKNGTFPDHFICSIIAVGIKFSPQKTSQLSKYDKNSFSNRAKHILSKLSPPYDLYYIWSCVLLSSYYFNFSSRLSVEFIGRAMM</sequence>
<evidence type="ECO:0000256" key="1">
    <source>
        <dbReference type="SAM" id="MobiDB-lite"/>
    </source>
</evidence>
<keyword evidence="3" id="KW-1185">Reference proteome</keyword>
<feature type="region of interest" description="Disordered" evidence="1">
    <location>
        <begin position="1"/>
        <end position="27"/>
    </location>
</feature>
<dbReference type="Proteomes" id="UP000187455">
    <property type="component" value="Unassembled WGS sequence"/>
</dbReference>
<evidence type="ECO:0000313" key="2">
    <source>
        <dbReference type="EMBL" id="OLY85190.1"/>
    </source>
</evidence>
<feature type="compositionally biased region" description="Polar residues" evidence="1">
    <location>
        <begin position="12"/>
        <end position="27"/>
    </location>
</feature>
<dbReference type="AlphaFoldDB" id="A0A1R0H7N3"/>
<dbReference type="OrthoDB" id="10577358at2759"/>
<organism evidence="2 3">
    <name type="scientific">Smittium mucronatum</name>
    <dbReference type="NCBI Taxonomy" id="133383"/>
    <lineage>
        <taxon>Eukaryota</taxon>
        <taxon>Fungi</taxon>
        <taxon>Fungi incertae sedis</taxon>
        <taxon>Zoopagomycota</taxon>
        <taxon>Kickxellomycotina</taxon>
        <taxon>Harpellomycetes</taxon>
        <taxon>Harpellales</taxon>
        <taxon>Legeriomycetaceae</taxon>
        <taxon>Smittium</taxon>
    </lineage>
</organism>
<gene>
    <name evidence="2" type="ORF">AYI68_g626</name>
</gene>
<proteinExistence type="predicted"/>
<reference evidence="2 3" key="1">
    <citation type="journal article" date="2016" name="Mol. Biol. Evol.">
        <title>Genome-Wide Survey of Gut Fungi (Harpellales) Reveals the First Horizontally Transferred Ubiquitin Gene from a Mosquito Host.</title>
        <authorList>
            <person name="Wang Y."/>
            <person name="White M.M."/>
            <person name="Kvist S."/>
            <person name="Moncalvo J.M."/>
        </authorList>
    </citation>
    <scope>NUCLEOTIDE SEQUENCE [LARGE SCALE GENOMIC DNA]</scope>
    <source>
        <strain evidence="2 3">ALG-7-W6</strain>
    </source>
</reference>